<dbReference type="SUPFAM" id="SSF48452">
    <property type="entry name" value="TPR-like"/>
    <property type="match status" value="1"/>
</dbReference>
<feature type="domain" description="RagB/SusD" evidence="7">
    <location>
        <begin position="370"/>
        <end position="535"/>
    </location>
</feature>
<feature type="signal peptide" evidence="6">
    <location>
        <begin position="1"/>
        <end position="20"/>
    </location>
</feature>
<dbReference type="Proteomes" id="UP000618931">
    <property type="component" value="Unassembled WGS sequence"/>
</dbReference>
<dbReference type="Gene3D" id="1.10.3780.10">
    <property type="entry name" value="SusD-like"/>
    <property type="match status" value="1"/>
</dbReference>
<evidence type="ECO:0000256" key="3">
    <source>
        <dbReference type="ARBA" id="ARBA00022729"/>
    </source>
</evidence>
<dbReference type="RefSeq" id="WP_196293792.1">
    <property type="nucleotide sequence ID" value="NZ_JADQDM010000007.1"/>
</dbReference>
<organism evidence="8 9">
    <name type="scientific">Hymenobacter ruricola</name>
    <dbReference type="NCBI Taxonomy" id="2791023"/>
    <lineage>
        <taxon>Bacteria</taxon>
        <taxon>Pseudomonadati</taxon>
        <taxon>Bacteroidota</taxon>
        <taxon>Cytophagia</taxon>
        <taxon>Cytophagales</taxon>
        <taxon>Hymenobacteraceae</taxon>
        <taxon>Hymenobacter</taxon>
    </lineage>
</organism>
<accession>A0ABS0I5V9</accession>
<proteinExistence type="inferred from homology"/>
<evidence type="ECO:0000259" key="7">
    <source>
        <dbReference type="Pfam" id="PF07980"/>
    </source>
</evidence>
<comment type="subcellular location">
    <subcellularLocation>
        <location evidence="1">Cell outer membrane</location>
    </subcellularLocation>
</comment>
<comment type="similarity">
    <text evidence="2">Belongs to the SusD family.</text>
</comment>
<protein>
    <submittedName>
        <fullName evidence="8">RagB/SusD family nutrient uptake outer membrane protein</fullName>
    </submittedName>
</protein>
<dbReference type="Gene3D" id="1.25.40.390">
    <property type="match status" value="1"/>
</dbReference>
<name>A0ABS0I5V9_9BACT</name>
<evidence type="ECO:0000256" key="1">
    <source>
        <dbReference type="ARBA" id="ARBA00004442"/>
    </source>
</evidence>
<dbReference type="InterPro" id="IPR012944">
    <property type="entry name" value="SusD_RagB_dom"/>
</dbReference>
<keyword evidence="4" id="KW-0472">Membrane</keyword>
<feature type="chain" id="PRO_5045676347" evidence="6">
    <location>
        <begin position="21"/>
        <end position="535"/>
    </location>
</feature>
<evidence type="ECO:0000313" key="8">
    <source>
        <dbReference type="EMBL" id="MBF9222348.1"/>
    </source>
</evidence>
<evidence type="ECO:0000313" key="9">
    <source>
        <dbReference type="Proteomes" id="UP000618931"/>
    </source>
</evidence>
<dbReference type="EMBL" id="JADQDM010000007">
    <property type="protein sequence ID" value="MBF9222348.1"/>
    <property type="molecule type" value="Genomic_DNA"/>
</dbReference>
<evidence type="ECO:0000256" key="2">
    <source>
        <dbReference type="ARBA" id="ARBA00006275"/>
    </source>
</evidence>
<sequence length="535" mass="58666">MKKNILRPVAVLAVAASALAIAPSCTKDLDRLPKYDLNTESVYKDVAGYRSVAAKAYAGFALTGSQGPSGTNTGDIKGIDEGTSDYIRQLWSAQELTTDEAVVQWGDPGIQDWHLMNWTSSGILIRGLYSRILYEVTVCNSFLAEATDDKLSARGISGADAATVRALRAEVRFLRALAYYHAMDLYGNVPFATEKDEIGGTTPPRQIKRAELFSYIEGELKVIDADLVAPRQNEYARADKAAAWALLAKLYLNAEVYTGTARYTDCATYAKKVIDAGYSLTPQYRNLFRTDNNTNPEIIFPIAFDGKKTQGYGGTTFLVHASVAGTADANWNPARYGIDGGWGGIRTTPSLFQLFPDTAADNRGKFVTGGQTRDVTSLTNFNNGYVPIKFKNVSSTGAPGQDPTFVDTDFPMFRLADMYLTYAEAALRGNGDKTLALTYVNLVRTRAFKNTAAGNIGAADLTLDFILNERARELFWEGTRRTDLIRYNRFTTADYLWQWKGGSFNGTSVAATRNLFPLPVADLSVNPNLVQNQGY</sequence>
<dbReference type="InterPro" id="IPR011990">
    <property type="entry name" value="TPR-like_helical_dom_sf"/>
</dbReference>
<evidence type="ECO:0000256" key="5">
    <source>
        <dbReference type="ARBA" id="ARBA00023237"/>
    </source>
</evidence>
<keyword evidence="5" id="KW-0998">Cell outer membrane</keyword>
<evidence type="ECO:0000256" key="4">
    <source>
        <dbReference type="ARBA" id="ARBA00023136"/>
    </source>
</evidence>
<dbReference type="Gene3D" id="1.25.40.10">
    <property type="entry name" value="Tetratricopeptide repeat domain"/>
    <property type="match status" value="1"/>
</dbReference>
<dbReference type="Pfam" id="PF07980">
    <property type="entry name" value="SusD_RagB"/>
    <property type="match status" value="1"/>
</dbReference>
<reference evidence="8 9" key="1">
    <citation type="submission" date="2020-11" db="EMBL/GenBank/DDBJ databases">
        <authorList>
            <person name="Kim M.K."/>
        </authorList>
    </citation>
    <scope>NUCLEOTIDE SEQUENCE [LARGE SCALE GENOMIC DNA]</scope>
    <source>
        <strain evidence="8 9">BT662</strain>
    </source>
</reference>
<evidence type="ECO:0000256" key="6">
    <source>
        <dbReference type="SAM" id="SignalP"/>
    </source>
</evidence>
<comment type="caution">
    <text evidence="8">The sequence shown here is derived from an EMBL/GenBank/DDBJ whole genome shotgun (WGS) entry which is preliminary data.</text>
</comment>
<keyword evidence="9" id="KW-1185">Reference proteome</keyword>
<gene>
    <name evidence="8" type="ORF">I2H31_14675</name>
</gene>
<keyword evidence="3 6" id="KW-0732">Signal</keyword>